<protein>
    <recommendedName>
        <fullName evidence="6">EGF-like domain-containing protein</fullName>
    </recommendedName>
</protein>
<dbReference type="EMBL" id="JH992974">
    <property type="protein sequence ID" value="EKX51971.1"/>
    <property type="molecule type" value="Genomic_DNA"/>
</dbReference>
<name>L1JTS8_GUITC</name>
<dbReference type="HOGENOM" id="CLU_581975_0_0_1"/>
<gene>
    <name evidence="3" type="ORF">GUITHDRAFT_134283</name>
</gene>
<keyword evidence="2" id="KW-0732">Signal</keyword>
<dbReference type="EnsemblProtists" id="EKX51971">
    <property type="protein sequence ID" value="EKX51971"/>
    <property type="gene ID" value="GUITHDRAFT_134283"/>
</dbReference>
<evidence type="ECO:0000256" key="1">
    <source>
        <dbReference type="SAM" id="MobiDB-lite"/>
    </source>
</evidence>
<reference evidence="5" key="2">
    <citation type="submission" date="2012-11" db="EMBL/GenBank/DDBJ databases">
        <authorList>
            <person name="Kuo A."/>
            <person name="Curtis B.A."/>
            <person name="Tanifuji G."/>
            <person name="Burki F."/>
            <person name="Gruber A."/>
            <person name="Irimia M."/>
            <person name="Maruyama S."/>
            <person name="Arias M.C."/>
            <person name="Ball S.G."/>
            <person name="Gile G.H."/>
            <person name="Hirakawa Y."/>
            <person name="Hopkins J.F."/>
            <person name="Rensing S.A."/>
            <person name="Schmutz J."/>
            <person name="Symeonidi A."/>
            <person name="Elias M."/>
            <person name="Eveleigh R.J."/>
            <person name="Herman E.K."/>
            <person name="Klute M.J."/>
            <person name="Nakayama T."/>
            <person name="Obornik M."/>
            <person name="Reyes-Prieto A."/>
            <person name="Armbrust E.V."/>
            <person name="Aves S.J."/>
            <person name="Beiko R.G."/>
            <person name="Coutinho P."/>
            <person name="Dacks J.B."/>
            <person name="Durnford D.G."/>
            <person name="Fast N.M."/>
            <person name="Green B.R."/>
            <person name="Grisdale C."/>
            <person name="Hempe F."/>
            <person name="Henrissat B."/>
            <person name="Hoppner M.P."/>
            <person name="Ishida K.-I."/>
            <person name="Kim E."/>
            <person name="Koreny L."/>
            <person name="Kroth P.G."/>
            <person name="Liu Y."/>
            <person name="Malik S.-B."/>
            <person name="Maier U.G."/>
            <person name="McRose D."/>
            <person name="Mock T."/>
            <person name="Neilson J.A."/>
            <person name="Onodera N.T."/>
            <person name="Poole A.M."/>
            <person name="Pritham E.J."/>
            <person name="Richards T.A."/>
            <person name="Rocap G."/>
            <person name="Roy S.W."/>
            <person name="Sarai C."/>
            <person name="Schaack S."/>
            <person name="Shirato S."/>
            <person name="Slamovits C.H."/>
            <person name="Spencer D.F."/>
            <person name="Suzuki S."/>
            <person name="Worden A.Z."/>
            <person name="Zauner S."/>
            <person name="Barry K."/>
            <person name="Bell C."/>
            <person name="Bharti A.K."/>
            <person name="Crow J.A."/>
            <person name="Grimwood J."/>
            <person name="Kramer R."/>
            <person name="Lindquist E."/>
            <person name="Lucas S."/>
            <person name="Salamov A."/>
            <person name="McFadden G.I."/>
            <person name="Lane C.E."/>
            <person name="Keeling P.J."/>
            <person name="Gray M.W."/>
            <person name="Grigoriev I.V."/>
            <person name="Archibald J.M."/>
        </authorList>
    </citation>
    <scope>NUCLEOTIDE SEQUENCE</scope>
    <source>
        <strain evidence="5">CCMP2712</strain>
    </source>
</reference>
<proteinExistence type="predicted"/>
<dbReference type="KEGG" id="gtt:GUITHDRAFT_134283"/>
<dbReference type="GeneID" id="17308421"/>
<sequence length="470" mass="52732">MLSMRMLLLVLLAAAFQEGRGREYGLLAEEGPDIVILHPANDSLVECPMMIAFYVSSFCVQRLGSRLTGVYLYLNQEKILESDLLVHGNDGSAQYHAVKHACCGGWRGRLTGELQEVPQLRAGVYEVHASLRMRQGSEHLSARSAVTTFEVLAPLQEEEAGGREGGEEEGEQEEAEEELEGRMFRRCAAREDVCREEKIKASCNCTGDWFGDDCNYNFMVNSSYFPGMTAHALETLVMSVAVHLKNTPCSCRRVSEWYQARRVLEVGCQALGAQMHFLALGLSAALRKQRALVFDEDRWLYGRHENCKGRGRRCFFLSLFPSGCSRDSILAASNSSISRTRGWEAELQSTKETHIDVITTARHLREGLLPPPAFSHLGLFWWRSSLLSILTRKSFYLESLLREAKASMGWPEEERRGILGVHSASRPLCMPTNLYLNAIATMVSKYEFTAIFLATDSKSKHPGSRRRSKG</sequence>
<keyword evidence="5" id="KW-1185">Reference proteome</keyword>
<feature type="compositionally biased region" description="Acidic residues" evidence="1">
    <location>
        <begin position="166"/>
        <end position="177"/>
    </location>
</feature>
<dbReference type="AlphaFoldDB" id="L1JTS8"/>
<feature type="chain" id="PRO_5008771755" description="EGF-like domain-containing protein" evidence="2">
    <location>
        <begin position="22"/>
        <end position="470"/>
    </location>
</feature>
<evidence type="ECO:0000313" key="4">
    <source>
        <dbReference type="EnsemblProtists" id="EKX51971"/>
    </source>
</evidence>
<dbReference type="RefSeq" id="XP_005838951.1">
    <property type="nucleotide sequence ID" value="XM_005838894.1"/>
</dbReference>
<reference evidence="4" key="3">
    <citation type="submission" date="2015-06" db="UniProtKB">
        <authorList>
            <consortium name="EnsemblProtists"/>
        </authorList>
    </citation>
    <scope>IDENTIFICATION</scope>
</reference>
<dbReference type="OrthoDB" id="10663570at2759"/>
<evidence type="ECO:0000256" key="2">
    <source>
        <dbReference type="SAM" id="SignalP"/>
    </source>
</evidence>
<organism evidence="3">
    <name type="scientific">Guillardia theta (strain CCMP2712)</name>
    <name type="common">Cryptophyte</name>
    <dbReference type="NCBI Taxonomy" id="905079"/>
    <lineage>
        <taxon>Eukaryota</taxon>
        <taxon>Cryptophyceae</taxon>
        <taxon>Pyrenomonadales</taxon>
        <taxon>Geminigeraceae</taxon>
        <taxon>Guillardia</taxon>
    </lineage>
</organism>
<dbReference type="PaxDb" id="55529-EKX51971"/>
<reference evidence="3 5" key="1">
    <citation type="journal article" date="2012" name="Nature">
        <title>Algal genomes reveal evolutionary mosaicism and the fate of nucleomorphs.</title>
        <authorList>
            <consortium name="DOE Joint Genome Institute"/>
            <person name="Curtis B.A."/>
            <person name="Tanifuji G."/>
            <person name="Burki F."/>
            <person name="Gruber A."/>
            <person name="Irimia M."/>
            <person name="Maruyama S."/>
            <person name="Arias M.C."/>
            <person name="Ball S.G."/>
            <person name="Gile G.H."/>
            <person name="Hirakawa Y."/>
            <person name="Hopkins J.F."/>
            <person name="Kuo A."/>
            <person name="Rensing S.A."/>
            <person name="Schmutz J."/>
            <person name="Symeonidi A."/>
            <person name="Elias M."/>
            <person name="Eveleigh R.J."/>
            <person name="Herman E.K."/>
            <person name="Klute M.J."/>
            <person name="Nakayama T."/>
            <person name="Obornik M."/>
            <person name="Reyes-Prieto A."/>
            <person name="Armbrust E.V."/>
            <person name="Aves S.J."/>
            <person name="Beiko R.G."/>
            <person name="Coutinho P."/>
            <person name="Dacks J.B."/>
            <person name="Durnford D.G."/>
            <person name="Fast N.M."/>
            <person name="Green B.R."/>
            <person name="Grisdale C.J."/>
            <person name="Hempel F."/>
            <person name="Henrissat B."/>
            <person name="Hoppner M.P."/>
            <person name="Ishida K."/>
            <person name="Kim E."/>
            <person name="Koreny L."/>
            <person name="Kroth P.G."/>
            <person name="Liu Y."/>
            <person name="Malik S.B."/>
            <person name="Maier U.G."/>
            <person name="McRose D."/>
            <person name="Mock T."/>
            <person name="Neilson J.A."/>
            <person name="Onodera N.T."/>
            <person name="Poole A.M."/>
            <person name="Pritham E.J."/>
            <person name="Richards T.A."/>
            <person name="Rocap G."/>
            <person name="Roy S.W."/>
            <person name="Sarai C."/>
            <person name="Schaack S."/>
            <person name="Shirato S."/>
            <person name="Slamovits C.H."/>
            <person name="Spencer D.F."/>
            <person name="Suzuki S."/>
            <person name="Worden A.Z."/>
            <person name="Zauner S."/>
            <person name="Barry K."/>
            <person name="Bell C."/>
            <person name="Bharti A.K."/>
            <person name="Crow J.A."/>
            <person name="Grimwood J."/>
            <person name="Kramer R."/>
            <person name="Lindquist E."/>
            <person name="Lucas S."/>
            <person name="Salamov A."/>
            <person name="McFadden G.I."/>
            <person name="Lane C.E."/>
            <person name="Keeling P.J."/>
            <person name="Gray M.W."/>
            <person name="Grigoriev I.V."/>
            <person name="Archibald J.M."/>
        </authorList>
    </citation>
    <scope>NUCLEOTIDE SEQUENCE</scope>
    <source>
        <strain evidence="3 5">CCMP2712</strain>
    </source>
</reference>
<dbReference type="Proteomes" id="UP000011087">
    <property type="component" value="Unassembled WGS sequence"/>
</dbReference>
<feature type="region of interest" description="Disordered" evidence="1">
    <location>
        <begin position="157"/>
        <end position="177"/>
    </location>
</feature>
<feature type="signal peptide" evidence="2">
    <location>
        <begin position="1"/>
        <end position="21"/>
    </location>
</feature>
<evidence type="ECO:0008006" key="6">
    <source>
        <dbReference type="Google" id="ProtNLM"/>
    </source>
</evidence>
<evidence type="ECO:0000313" key="3">
    <source>
        <dbReference type="EMBL" id="EKX51971.1"/>
    </source>
</evidence>
<accession>L1JTS8</accession>
<evidence type="ECO:0000313" key="5">
    <source>
        <dbReference type="Proteomes" id="UP000011087"/>
    </source>
</evidence>